<gene>
    <name evidence="6" type="ordered locus">NAMH_0239</name>
</gene>
<dbReference type="OrthoDB" id="9775180at2"/>
<keyword evidence="2" id="KW-0633">Potassium transport</keyword>
<dbReference type="HOGENOM" id="CLU_046525_0_3_7"/>
<evidence type="ECO:0000256" key="4">
    <source>
        <dbReference type="ARBA" id="ARBA00023065"/>
    </source>
</evidence>
<organism evidence="6 7">
    <name type="scientific">Nautilia profundicola (strain ATCC BAA-1463 / DSM 18972 / AmH)</name>
    <dbReference type="NCBI Taxonomy" id="598659"/>
    <lineage>
        <taxon>Bacteria</taxon>
        <taxon>Pseudomonadati</taxon>
        <taxon>Campylobacterota</taxon>
        <taxon>Epsilonproteobacteria</taxon>
        <taxon>Nautiliales</taxon>
        <taxon>Nautiliaceae</taxon>
        <taxon>Nautilia</taxon>
    </lineage>
</organism>
<dbReference type="KEGG" id="nam:NAMH_0239"/>
<evidence type="ECO:0000256" key="1">
    <source>
        <dbReference type="ARBA" id="ARBA00022448"/>
    </source>
</evidence>
<protein>
    <submittedName>
        <fullName evidence="6">Trk system potassium uptake protein TrkA</fullName>
    </submittedName>
</protein>
<name>B9L7Q5_NAUPA</name>
<reference evidence="6 7" key="1">
    <citation type="journal article" date="2009" name="PLoS Genet.">
        <title>Adaptations to submarine hydrothermal environments exemplified by the genome of Nautilia profundicola.</title>
        <authorList>
            <person name="Campbell B.J."/>
            <person name="Smith J.L."/>
            <person name="Hanson T.E."/>
            <person name="Klotz M.G."/>
            <person name="Stein L.Y."/>
            <person name="Lee C.K."/>
            <person name="Wu D."/>
            <person name="Robinson J.M."/>
            <person name="Khouri H.M."/>
            <person name="Eisen J.A."/>
            <person name="Cary S.C."/>
        </authorList>
    </citation>
    <scope>NUCLEOTIDE SEQUENCE [LARGE SCALE GENOMIC DNA]</scope>
    <source>
        <strain evidence="7">ATCC BAA-1463 / DSM 18972 / AmH</strain>
    </source>
</reference>
<evidence type="ECO:0000313" key="7">
    <source>
        <dbReference type="Proteomes" id="UP000000448"/>
    </source>
</evidence>
<dbReference type="AlphaFoldDB" id="B9L7Q5"/>
<keyword evidence="1" id="KW-0813">Transport</keyword>
<accession>B9L7Q5</accession>
<evidence type="ECO:0000313" key="6">
    <source>
        <dbReference type="EMBL" id="ACM93123.1"/>
    </source>
</evidence>
<dbReference type="PANTHER" id="PTHR43833:SF5">
    <property type="entry name" value="TRK SYSTEM POTASSIUM UPTAKE PROTEIN TRKA"/>
    <property type="match status" value="1"/>
</dbReference>
<feature type="domain" description="RCK N-terminal" evidence="5">
    <location>
        <begin position="222"/>
        <end position="333"/>
    </location>
</feature>
<dbReference type="InterPro" id="IPR050721">
    <property type="entry name" value="Trk_Ktr_HKT_K-transport"/>
</dbReference>
<dbReference type="Proteomes" id="UP000000448">
    <property type="component" value="Chromosome"/>
</dbReference>
<dbReference type="PRINTS" id="PR00335">
    <property type="entry name" value="KUPTAKETRKA"/>
</dbReference>
<keyword evidence="7" id="KW-1185">Reference proteome</keyword>
<dbReference type="PANTHER" id="PTHR43833">
    <property type="entry name" value="POTASSIUM CHANNEL PROTEIN 2-RELATED-RELATED"/>
    <property type="match status" value="1"/>
</dbReference>
<sequence>MNILIAGAGKVGYNIAKALSNKHNVVIIDKNEKALEMLKETLDVLTICADLRDSRAYMGLEEKFDFFIAVTNNDEINLISTIVTENILDIENTIVRLTNTSYISTNFQKLNINRLIFPYKLSATAVAKLIEFPKANNIKEFPFNDFILVSLNVKNPEIDKVSAINSENVIVIGAQRGEDFIFLNEDDFIEEDDLLYIFGEKEKLKEIINKLDTVSPEHIQNVLIYGANPLGIEIAKILISFNLNVKLLEKDEEQATKAAELLGEDAMVINSSYEDEEMIINEGLHYSDIAIAASLKDESNIIKSLQAKKLGIKKIITINNNLNYYSLMHSLKLSTIRGPKIAAYYEILEEIDSRLLIYERFFLGAKGKIFIKQIFQPKKVSPPKENSKTIIVRNDQIIELKDKTELQPNDIVLEFNFSGNRKWIEAL</sequence>
<dbReference type="InterPro" id="IPR036721">
    <property type="entry name" value="RCK_C_sf"/>
</dbReference>
<dbReference type="RefSeq" id="WP_015902175.1">
    <property type="nucleotide sequence ID" value="NC_012115.1"/>
</dbReference>
<proteinExistence type="predicted"/>
<keyword evidence="4" id="KW-0406">Ion transport</keyword>
<dbReference type="InterPro" id="IPR036291">
    <property type="entry name" value="NAD(P)-bd_dom_sf"/>
</dbReference>
<evidence type="ECO:0000256" key="2">
    <source>
        <dbReference type="ARBA" id="ARBA00022538"/>
    </source>
</evidence>
<dbReference type="GO" id="GO:0015079">
    <property type="term" value="F:potassium ion transmembrane transporter activity"/>
    <property type="evidence" value="ECO:0007669"/>
    <property type="project" value="InterPro"/>
</dbReference>
<dbReference type="InterPro" id="IPR006036">
    <property type="entry name" value="K_uptake_TrkA"/>
</dbReference>
<dbReference type="SUPFAM" id="SSF51735">
    <property type="entry name" value="NAD(P)-binding Rossmann-fold domains"/>
    <property type="match status" value="2"/>
</dbReference>
<dbReference type="GO" id="GO:0005886">
    <property type="term" value="C:plasma membrane"/>
    <property type="evidence" value="ECO:0007669"/>
    <property type="project" value="InterPro"/>
</dbReference>
<dbReference type="STRING" id="598659.NAMH_0239"/>
<dbReference type="SUPFAM" id="SSF116726">
    <property type="entry name" value="TrkA C-terminal domain-like"/>
    <property type="match status" value="1"/>
</dbReference>
<evidence type="ECO:0000259" key="5">
    <source>
        <dbReference type="Pfam" id="PF02254"/>
    </source>
</evidence>
<dbReference type="Gene3D" id="3.40.50.720">
    <property type="entry name" value="NAD(P)-binding Rossmann-like Domain"/>
    <property type="match status" value="2"/>
</dbReference>
<dbReference type="eggNOG" id="COG0569">
    <property type="taxonomic scope" value="Bacteria"/>
</dbReference>
<dbReference type="EMBL" id="CP001279">
    <property type="protein sequence ID" value="ACM93123.1"/>
    <property type="molecule type" value="Genomic_DNA"/>
</dbReference>
<feature type="domain" description="RCK N-terminal" evidence="5">
    <location>
        <begin position="3"/>
        <end position="118"/>
    </location>
</feature>
<evidence type="ECO:0000256" key="3">
    <source>
        <dbReference type="ARBA" id="ARBA00022958"/>
    </source>
</evidence>
<keyword evidence="3" id="KW-0630">Potassium</keyword>
<dbReference type="Pfam" id="PF02254">
    <property type="entry name" value="TrkA_N"/>
    <property type="match status" value="2"/>
</dbReference>
<dbReference type="Gene3D" id="3.30.70.1450">
    <property type="entry name" value="Regulator of K+ conductance, C-terminal domain"/>
    <property type="match status" value="1"/>
</dbReference>
<dbReference type="InterPro" id="IPR003148">
    <property type="entry name" value="RCK_N"/>
</dbReference>